<name>A0AAD2A6K3_9LAMI</name>
<dbReference type="PANTHER" id="PTHR35116">
    <property type="entry name" value="HELICASE PROTEIN MOM1"/>
    <property type="match status" value="1"/>
</dbReference>
<protein>
    <submittedName>
        <fullName evidence="2">Uncharacterized protein</fullName>
    </submittedName>
</protein>
<dbReference type="AlphaFoldDB" id="A0AAD2A6K3"/>
<dbReference type="GO" id="GO:0031507">
    <property type="term" value="P:heterochromatin formation"/>
    <property type="evidence" value="ECO:0007669"/>
    <property type="project" value="InterPro"/>
</dbReference>
<organism evidence="2 3">
    <name type="scientific">Fraxinus pennsylvanica</name>
    <dbReference type="NCBI Taxonomy" id="56036"/>
    <lineage>
        <taxon>Eukaryota</taxon>
        <taxon>Viridiplantae</taxon>
        <taxon>Streptophyta</taxon>
        <taxon>Embryophyta</taxon>
        <taxon>Tracheophyta</taxon>
        <taxon>Spermatophyta</taxon>
        <taxon>Magnoliopsida</taxon>
        <taxon>eudicotyledons</taxon>
        <taxon>Gunneridae</taxon>
        <taxon>Pentapetalae</taxon>
        <taxon>asterids</taxon>
        <taxon>lamiids</taxon>
        <taxon>Lamiales</taxon>
        <taxon>Oleaceae</taxon>
        <taxon>Oleeae</taxon>
        <taxon>Fraxinus</taxon>
    </lineage>
</organism>
<keyword evidence="1" id="KW-0175">Coiled coil</keyword>
<feature type="coiled-coil region" evidence="1">
    <location>
        <begin position="34"/>
        <end position="83"/>
    </location>
</feature>
<keyword evidence="3" id="KW-1185">Reference proteome</keyword>
<evidence type="ECO:0000256" key="1">
    <source>
        <dbReference type="SAM" id="Coils"/>
    </source>
</evidence>
<evidence type="ECO:0000313" key="2">
    <source>
        <dbReference type="EMBL" id="CAI9782639.1"/>
    </source>
</evidence>
<dbReference type="EMBL" id="OU503054">
    <property type="protein sequence ID" value="CAI9782639.1"/>
    <property type="molecule type" value="Genomic_DNA"/>
</dbReference>
<gene>
    <name evidence="2" type="ORF">FPE_LOCUS30069</name>
</gene>
<sequence>MQHSMRDVPLQLSSNIESQRTDSEAYQFVCSSLLLELERLQKDKEENMKLHEAMKLQLKFSFKEEIDQLHKKYDQLLQSAEKKFHENTETIERRYNEVHINKVLAEMMIQDGNAATGTLSLEMGNVTTNPPTDESHQNILQQIRPQNATGPKDILENLPITALNCSMVQMSNQALASARIMSRQDEPSVRSFMTSPQL</sequence>
<dbReference type="Proteomes" id="UP000834106">
    <property type="component" value="Chromosome 19"/>
</dbReference>
<dbReference type="Gene3D" id="6.10.250.1310">
    <property type="match status" value="1"/>
</dbReference>
<reference evidence="2" key="1">
    <citation type="submission" date="2023-05" db="EMBL/GenBank/DDBJ databases">
        <authorList>
            <person name="Huff M."/>
        </authorList>
    </citation>
    <scope>NUCLEOTIDE SEQUENCE</scope>
</reference>
<accession>A0AAD2A6K3</accession>
<proteinExistence type="predicted"/>
<evidence type="ECO:0000313" key="3">
    <source>
        <dbReference type="Proteomes" id="UP000834106"/>
    </source>
</evidence>
<dbReference type="InterPro" id="IPR039322">
    <property type="entry name" value="MOM1"/>
</dbReference>
<dbReference type="PANTHER" id="PTHR35116:SF2">
    <property type="entry name" value="ATP-DEPENDENT HELICASE FAMILY PROTEIN-RELATED"/>
    <property type="match status" value="1"/>
</dbReference>